<keyword evidence="2 5" id="KW-0547">Nucleotide-binding</keyword>
<dbReference type="GO" id="GO:0006083">
    <property type="term" value="P:acetate metabolic process"/>
    <property type="evidence" value="ECO:0007669"/>
    <property type="project" value="TreeGrafter"/>
</dbReference>
<evidence type="ECO:0000256" key="2">
    <source>
        <dbReference type="ARBA" id="ARBA00022741"/>
    </source>
</evidence>
<dbReference type="PANTHER" id="PTHR21060:SF15">
    <property type="entry name" value="ACETATE KINASE-RELATED"/>
    <property type="match status" value="1"/>
</dbReference>
<dbReference type="EMBL" id="AP028217">
    <property type="protein sequence ID" value="BEI93983.1"/>
    <property type="molecule type" value="Genomic_DNA"/>
</dbReference>
<comment type="catalytic activity">
    <reaction evidence="5">
        <text>acetate + ATP = acetyl phosphate + ADP</text>
        <dbReference type="Rhea" id="RHEA:11352"/>
        <dbReference type="ChEBI" id="CHEBI:22191"/>
        <dbReference type="ChEBI" id="CHEBI:30089"/>
        <dbReference type="ChEBI" id="CHEBI:30616"/>
        <dbReference type="ChEBI" id="CHEBI:456216"/>
        <dbReference type="EC" id="2.7.2.1"/>
    </reaction>
</comment>
<name>A0AA48L8M8_9TREE</name>
<feature type="binding site" evidence="5">
    <location>
        <position position="7"/>
    </location>
    <ligand>
        <name>Mg(2+)</name>
        <dbReference type="ChEBI" id="CHEBI:18420"/>
    </ligand>
</feature>
<comment type="pathway">
    <text evidence="5">Metabolic intermediate biosynthesis; acetyl-CoA biosynthesis; acetyl-CoA from acetate: step 1/2.</text>
</comment>
<feature type="binding site" evidence="5">
    <location>
        <position position="14"/>
    </location>
    <ligand>
        <name>ATP</name>
        <dbReference type="ChEBI" id="CHEBI:30616"/>
    </ligand>
</feature>
<dbReference type="Pfam" id="PF00871">
    <property type="entry name" value="Acetate_kinase"/>
    <property type="match status" value="1"/>
</dbReference>
<sequence>MYLLTLNCGSSSIKGKLFNIPSKEAPLEAVAKISVLNIGAKGDRVHVVVKWLDGLTEDVDERMGDGGQVEHRHIFPIILKHISSSGSGIAQDDIKYITHRIVHGGLNKRGLRVTKEDSHELEQMDALSRFAPLHNHHAVLCVRACLDAVPNSTQLLYFDTLFHQTLPPEVYTYALPPSNAPLAIPLRKYGFHGLSYSSIVHQLAQHTNTSPEALNLVVAHLGSGASACCIRAGKSIDTTMGLTPLEGLVGGTRTGNIDPTAIMHHTPDYASDAGLHDMHVTRGEWVMNRESGLLALAGTPNFGAITTKAFGVGPENEEKKLMRLAYDVFIDRVMAFVTQYLAKLLAQVPMRSVQLVFSGGIGENAARLRRDVLERLSWLGTTVSDANEARRGGAVRRISGDDSRLAAWVVETDEEGWCAQMAREDMGI</sequence>
<feature type="binding site" evidence="5">
    <location>
        <begin position="360"/>
        <end position="364"/>
    </location>
    <ligand>
        <name>ATP</name>
        <dbReference type="ChEBI" id="CHEBI:30616"/>
    </ligand>
</feature>
<dbReference type="PANTHER" id="PTHR21060">
    <property type="entry name" value="ACETATE KINASE"/>
    <property type="match status" value="1"/>
</dbReference>
<reference evidence="6" key="1">
    <citation type="journal article" date="2023" name="BMC Genomics">
        <title>Chromosome-level genome assemblies of Cutaneotrichosporon spp. (Trichosporonales, Basidiomycota) reveal imbalanced evolution between nucleotide sequences and chromosome synteny.</title>
        <authorList>
            <person name="Kobayashi Y."/>
            <person name="Kayamori A."/>
            <person name="Aoki K."/>
            <person name="Shiwa Y."/>
            <person name="Matsutani M."/>
            <person name="Fujita N."/>
            <person name="Sugita T."/>
            <person name="Iwasaki W."/>
            <person name="Tanaka N."/>
            <person name="Takashima M."/>
        </authorList>
    </citation>
    <scope>NUCLEOTIDE SEQUENCE</scope>
    <source>
        <strain evidence="6">HIS019</strain>
    </source>
</reference>
<comment type="caution">
    <text evidence="5">Lacks conserved residue(s) required for the propagation of feature annotation.</text>
</comment>
<protein>
    <recommendedName>
        <fullName evidence="5">Probable acetate kinase</fullName>
        <ecNumber evidence="5">2.7.2.1</ecNumber>
    </recommendedName>
    <alternativeName>
        <fullName evidence="5">Acetokinase</fullName>
    </alternativeName>
</protein>
<keyword evidence="4 5" id="KW-0067">ATP-binding</keyword>
<organism evidence="6 7">
    <name type="scientific">Cutaneotrichosporon cavernicola</name>
    <dbReference type="NCBI Taxonomy" id="279322"/>
    <lineage>
        <taxon>Eukaryota</taxon>
        <taxon>Fungi</taxon>
        <taxon>Dikarya</taxon>
        <taxon>Basidiomycota</taxon>
        <taxon>Agaricomycotina</taxon>
        <taxon>Tremellomycetes</taxon>
        <taxon>Trichosporonales</taxon>
        <taxon>Trichosporonaceae</taxon>
        <taxon>Cutaneotrichosporon</taxon>
    </lineage>
</organism>
<dbReference type="RefSeq" id="XP_060459248.1">
    <property type="nucleotide sequence ID" value="XM_060602901.1"/>
</dbReference>
<dbReference type="Proteomes" id="UP001233271">
    <property type="component" value="Chromosome 6"/>
</dbReference>
<keyword evidence="5" id="KW-0479">Metal-binding</keyword>
<accession>A0AA48L8M8</accession>
<dbReference type="InterPro" id="IPR004372">
    <property type="entry name" value="Ac/propionate_kinase"/>
</dbReference>
<dbReference type="KEGG" id="ccac:CcaHIS019_0604420"/>
<feature type="binding site" evidence="5">
    <location>
        <position position="414"/>
    </location>
    <ligand>
        <name>Mg(2+)</name>
        <dbReference type="ChEBI" id="CHEBI:18420"/>
    </ligand>
</feature>
<dbReference type="GO" id="GO:0008776">
    <property type="term" value="F:acetate kinase activity"/>
    <property type="evidence" value="ECO:0007669"/>
    <property type="project" value="UniProtKB-UniRule"/>
</dbReference>
<evidence type="ECO:0000256" key="5">
    <source>
        <dbReference type="HAMAP-Rule" id="MF_03131"/>
    </source>
</evidence>
<dbReference type="GO" id="GO:0006085">
    <property type="term" value="P:acetyl-CoA biosynthetic process"/>
    <property type="evidence" value="ECO:0007669"/>
    <property type="project" value="UniProtKB-UniRule"/>
</dbReference>
<keyword evidence="1 5" id="KW-0808">Transferase</keyword>
<dbReference type="PROSITE" id="PS01075">
    <property type="entry name" value="ACETATE_KINASE_1"/>
    <property type="match status" value="1"/>
</dbReference>
<keyword evidence="5" id="KW-0460">Magnesium</keyword>
<evidence type="ECO:0000256" key="3">
    <source>
        <dbReference type="ARBA" id="ARBA00022777"/>
    </source>
</evidence>
<feature type="site" description="Transition state stabilizer" evidence="5">
    <location>
        <position position="192"/>
    </location>
</feature>
<gene>
    <name evidence="6" type="ORF">CcaverHIS019_0604420</name>
</gene>
<dbReference type="InterPro" id="IPR023865">
    <property type="entry name" value="Aliphatic_acid_kinase_CS"/>
</dbReference>
<dbReference type="HAMAP" id="MF_00020">
    <property type="entry name" value="Acetate_kinase"/>
    <property type="match status" value="1"/>
</dbReference>
<dbReference type="AlphaFoldDB" id="A0AA48L8M8"/>
<evidence type="ECO:0000313" key="7">
    <source>
        <dbReference type="Proteomes" id="UP001233271"/>
    </source>
</evidence>
<feature type="active site" description="Proton donor/acceptor" evidence="5">
    <location>
        <position position="159"/>
    </location>
</feature>
<dbReference type="PROSITE" id="PS01076">
    <property type="entry name" value="ACETATE_KINASE_2"/>
    <property type="match status" value="1"/>
</dbReference>
<dbReference type="PIRSF" id="PIRSF000722">
    <property type="entry name" value="Acetate_prop_kin"/>
    <property type="match status" value="1"/>
</dbReference>
<feature type="binding site" evidence="5">
    <location>
        <begin position="220"/>
        <end position="224"/>
    </location>
    <ligand>
        <name>ATP</name>
        <dbReference type="ChEBI" id="CHEBI:30616"/>
    </ligand>
</feature>
<dbReference type="EC" id="2.7.2.1" evidence="5"/>
<dbReference type="GO" id="GO:0005524">
    <property type="term" value="F:ATP binding"/>
    <property type="evidence" value="ECO:0007669"/>
    <property type="project" value="UniProtKB-KW"/>
</dbReference>
<dbReference type="Gene3D" id="3.30.420.40">
    <property type="match status" value="2"/>
</dbReference>
<comment type="similarity">
    <text evidence="5">Belongs to the acetokinase family.</text>
</comment>
<dbReference type="SUPFAM" id="SSF53067">
    <property type="entry name" value="Actin-like ATPase domain"/>
    <property type="match status" value="2"/>
</dbReference>
<keyword evidence="3 5" id="KW-0418">Kinase</keyword>
<evidence type="ECO:0000313" key="6">
    <source>
        <dbReference type="EMBL" id="BEI93983.1"/>
    </source>
</evidence>
<comment type="cofactor">
    <cofactor evidence="5">
        <name>Mg(2+)</name>
        <dbReference type="ChEBI" id="CHEBI:18420"/>
    </cofactor>
</comment>
<evidence type="ECO:0000256" key="1">
    <source>
        <dbReference type="ARBA" id="ARBA00022679"/>
    </source>
</evidence>
<feature type="site" description="Transition state stabilizer" evidence="5">
    <location>
        <position position="253"/>
    </location>
</feature>
<dbReference type="InterPro" id="IPR043129">
    <property type="entry name" value="ATPase_NBD"/>
</dbReference>
<evidence type="ECO:0000256" key="4">
    <source>
        <dbReference type="ARBA" id="ARBA00022840"/>
    </source>
</evidence>
<proteinExistence type="inferred from homology"/>
<keyword evidence="7" id="KW-1185">Reference proteome</keyword>
<dbReference type="GeneID" id="85497853"/>
<dbReference type="InterPro" id="IPR000890">
    <property type="entry name" value="Aliphatic_acid_kin_short-chain"/>
</dbReference>
<dbReference type="PRINTS" id="PR00471">
    <property type="entry name" value="ACETATEKNASE"/>
</dbReference>
<feature type="binding site" evidence="5">
    <location>
        <position position="100"/>
    </location>
    <ligand>
        <name>substrate</name>
    </ligand>
</feature>
<dbReference type="GO" id="GO:0000287">
    <property type="term" value="F:magnesium ion binding"/>
    <property type="evidence" value="ECO:0007669"/>
    <property type="project" value="UniProtKB-UniRule"/>
</dbReference>